<sequence>MGKTITVLGAVLSIIAGAPGAGAAEAEAEAAGAEADADAEADALGSGTEGIDGRVDVEGIDVDGVGVEGVVGEAGETGSPDAIGFEGVIGSMGCRIGSETPSGAVGVVGVAAGFWAGAATGAGAVSSASARGAERPVTAPASIVAARMREARMMNLHGRGCGGISANRRFRAHEERHPPDLPSHSGVRALSALDG</sequence>
<feature type="region of interest" description="Disordered" evidence="1">
    <location>
        <begin position="32"/>
        <end position="55"/>
    </location>
</feature>
<dbReference type="AlphaFoldDB" id="A0A917ZP83"/>
<protein>
    <submittedName>
        <fullName evidence="3">Uncharacterized protein</fullName>
    </submittedName>
</protein>
<reference evidence="3" key="2">
    <citation type="submission" date="2020-09" db="EMBL/GenBank/DDBJ databases">
        <authorList>
            <person name="Sun Q."/>
            <person name="Zhou Y."/>
        </authorList>
    </citation>
    <scope>NUCLEOTIDE SEQUENCE</scope>
    <source>
        <strain evidence="3">CGMCC 4.7201</strain>
    </source>
</reference>
<keyword evidence="4" id="KW-1185">Reference proteome</keyword>
<proteinExistence type="predicted"/>
<feature type="chain" id="PRO_5036781410" evidence="2">
    <location>
        <begin position="24"/>
        <end position="195"/>
    </location>
</feature>
<feature type="region of interest" description="Disordered" evidence="1">
    <location>
        <begin position="175"/>
        <end position="195"/>
    </location>
</feature>
<gene>
    <name evidence="3" type="ORF">GCM10012280_29670</name>
</gene>
<comment type="caution">
    <text evidence="3">The sequence shown here is derived from an EMBL/GenBank/DDBJ whole genome shotgun (WGS) entry which is preliminary data.</text>
</comment>
<evidence type="ECO:0000313" key="3">
    <source>
        <dbReference type="EMBL" id="GGO88558.1"/>
    </source>
</evidence>
<dbReference type="EMBL" id="BMMS01000011">
    <property type="protein sequence ID" value="GGO88558.1"/>
    <property type="molecule type" value="Genomic_DNA"/>
</dbReference>
<feature type="signal peptide" evidence="2">
    <location>
        <begin position="1"/>
        <end position="23"/>
    </location>
</feature>
<dbReference type="Proteomes" id="UP000641932">
    <property type="component" value="Unassembled WGS sequence"/>
</dbReference>
<reference evidence="3" key="1">
    <citation type="journal article" date="2014" name="Int. J. Syst. Evol. Microbiol.">
        <title>Complete genome sequence of Corynebacterium casei LMG S-19264T (=DSM 44701T), isolated from a smear-ripened cheese.</title>
        <authorList>
            <consortium name="US DOE Joint Genome Institute (JGI-PGF)"/>
            <person name="Walter F."/>
            <person name="Albersmeier A."/>
            <person name="Kalinowski J."/>
            <person name="Ruckert C."/>
        </authorList>
    </citation>
    <scope>NUCLEOTIDE SEQUENCE</scope>
    <source>
        <strain evidence="3">CGMCC 4.7201</strain>
    </source>
</reference>
<evidence type="ECO:0000256" key="1">
    <source>
        <dbReference type="SAM" id="MobiDB-lite"/>
    </source>
</evidence>
<evidence type="ECO:0000256" key="2">
    <source>
        <dbReference type="SAM" id="SignalP"/>
    </source>
</evidence>
<keyword evidence="2" id="KW-0732">Signal</keyword>
<dbReference type="RefSeq" id="WP_189132115.1">
    <property type="nucleotide sequence ID" value="NZ_BMMS01000011.1"/>
</dbReference>
<name>A0A917ZP83_9ACTN</name>
<evidence type="ECO:0000313" key="4">
    <source>
        <dbReference type="Proteomes" id="UP000641932"/>
    </source>
</evidence>
<organism evidence="3 4">
    <name type="scientific">Wenjunlia tyrosinilytica</name>
    <dbReference type="NCBI Taxonomy" id="1544741"/>
    <lineage>
        <taxon>Bacteria</taxon>
        <taxon>Bacillati</taxon>
        <taxon>Actinomycetota</taxon>
        <taxon>Actinomycetes</taxon>
        <taxon>Kitasatosporales</taxon>
        <taxon>Streptomycetaceae</taxon>
        <taxon>Wenjunlia</taxon>
    </lineage>
</organism>
<accession>A0A917ZP83</accession>